<feature type="compositionally biased region" description="Polar residues" evidence="1">
    <location>
        <begin position="150"/>
        <end position="161"/>
    </location>
</feature>
<feature type="region of interest" description="Disordered" evidence="1">
    <location>
        <begin position="1"/>
        <end position="27"/>
    </location>
</feature>
<gene>
    <name evidence="2" type="ORF">Acr_23g0010810</name>
</gene>
<dbReference type="OrthoDB" id="1772880at2759"/>
<name>A0A7J0GPE5_9ERIC</name>
<accession>A0A7J0GPE5</accession>
<feature type="compositionally biased region" description="Low complexity" evidence="1">
    <location>
        <begin position="47"/>
        <end position="61"/>
    </location>
</feature>
<protein>
    <submittedName>
        <fullName evidence="2">Uncharacterized protein</fullName>
    </submittedName>
</protein>
<reference evidence="2 3" key="1">
    <citation type="submission" date="2019-07" db="EMBL/GenBank/DDBJ databases">
        <title>De Novo Assembly of kiwifruit Actinidia rufa.</title>
        <authorList>
            <person name="Sugita-Konishi S."/>
            <person name="Sato K."/>
            <person name="Mori E."/>
            <person name="Abe Y."/>
            <person name="Kisaki G."/>
            <person name="Hamano K."/>
            <person name="Suezawa K."/>
            <person name="Otani M."/>
            <person name="Fukuda T."/>
            <person name="Manabe T."/>
            <person name="Gomi K."/>
            <person name="Tabuchi M."/>
            <person name="Akimitsu K."/>
            <person name="Kataoka I."/>
        </authorList>
    </citation>
    <scope>NUCLEOTIDE SEQUENCE [LARGE SCALE GENOMIC DNA]</scope>
    <source>
        <strain evidence="3">cv. Fuchu</strain>
    </source>
</reference>
<feature type="region of interest" description="Disordered" evidence="1">
    <location>
        <begin position="150"/>
        <end position="179"/>
    </location>
</feature>
<evidence type="ECO:0000256" key="1">
    <source>
        <dbReference type="SAM" id="MobiDB-lite"/>
    </source>
</evidence>
<feature type="region of interest" description="Disordered" evidence="1">
    <location>
        <begin position="40"/>
        <end position="61"/>
    </location>
</feature>
<sequence length="203" mass="23044">MANKGKGHNPPHKDNPGRTSSSPIIDTEGFTMVTPKQFFKRGGHIGSSSSQKSKQKNPNPKETLANIVAKNENDEYILKNYPIHICYIEQDDYHLIDNPWAIRAKYLNPFQSRIQSGKPRIYFENILDQTETELMSKCLEYFQNQFSSSFQKEDSSMGNDSEGNEVLAGEGQEPDDEDISLEDMESQDGQLAKFMASLEKLKK</sequence>
<dbReference type="Proteomes" id="UP000585474">
    <property type="component" value="Unassembled WGS sequence"/>
</dbReference>
<keyword evidence="3" id="KW-1185">Reference proteome</keyword>
<organism evidence="2 3">
    <name type="scientific">Actinidia rufa</name>
    <dbReference type="NCBI Taxonomy" id="165716"/>
    <lineage>
        <taxon>Eukaryota</taxon>
        <taxon>Viridiplantae</taxon>
        <taxon>Streptophyta</taxon>
        <taxon>Embryophyta</taxon>
        <taxon>Tracheophyta</taxon>
        <taxon>Spermatophyta</taxon>
        <taxon>Magnoliopsida</taxon>
        <taxon>eudicotyledons</taxon>
        <taxon>Gunneridae</taxon>
        <taxon>Pentapetalae</taxon>
        <taxon>asterids</taxon>
        <taxon>Ericales</taxon>
        <taxon>Actinidiaceae</taxon>
        <taxon>Actinidia</taxon>
    </lineage>
</organism>
<evidence type="ECO:0000313" key="2">
    <source>
        <dbReference type="EMBL" id="GFZ12696.1"/>
    </source>
</evidence>
<comment type="caution">
    <text evidence="2">The sequence shown here is derived from an EMBL/GenBank/DDBJ whole genome shotgun (WGS) entry which is preliminary data.</text>
</comment>
<evidence type="ECO:0000313" key="3">
    <source>
        <dbReference type="Proteomes" id="UP000585474"/>
    </source>
</evidence>
<dbReference type="EMBL" id="BJWL01000023">
    <property type="protein sequence ID" value="GFZ12696.1"/>
    <property type="molecule type" value="Genomic_DNA"/>
</dbReference>
<dbReference type="AlphaFoldDB" id="A0A7J0GPE5"/>
<proteinExistence type="predicted"/>
<feature type="compositionally biased region" description="Basic residues" evidence="1">
    <location>
        <begin position="1"/>
        <end position="10"/>
    </location>
</feature>